<dbReference type="RefSeq" id="WP_386709865.1">
    <property type="nucleotide sequence ID" value="NZ_JBHRYF010000008.1"/>
</dbReference>
<dbReference type="InterPro" id="IPR000182">
    <property type="entry name" value="GNAT_dom"/>
</dbReference>
<dbReference type="PANTHER" id="PTHR43072">
    <property type="entry name" value="N-ACETYLTRANSFERASE"/>
    <property type="match status" value="1"/>
</dbReference>
<dbReference type="Proteomes" id="UP001595724">
    <property type="component" value="Unassembled WGS sequence"/>
</dbReference>
<feature type="domain" description="N-acetyltransferase" evidence="3">
    <location>
        <begin position="5"/>
        <end position="168"/>
    </location>
</feature>
<sequence length="168" mass="18413">MTGSFDIRDAHPGDGAQLAAIYNDYVASTIVTFEVDAVAGDDMRGRIAAVQEDGLPWLVAQDAAGDILGYAYATRWRARAAYRHSVESSIYLAPQMTGRGIGRRLYQCLLEQLRARGLHMVIGGAALPNPASVALHEALGFTQSAHLREVGHKFGRWIDVGYWQLRLD</sequence>
<evidence type="ECO:0000313" key="4">
    <source>
        <dbReference type="EMBL" id="MFC3660433.1"/>
    </source>
</evidence>
<keyword evidence="1" id="KW-0808">Transferase</keyword>
<organism evidence="4 5">
    <name type="scientific">Luteimonas notoginsengisoli</name>
    <dbReference type="NCBI Taxonomy" id="1578200"/>
    <lineage>
        <taxon>Bacteria</taxon>
        <taxon>Pseudomonadati</taxon>
        <taxon>Pseudomonadota</taxon>
        <taxon>Gammaproteobacteria</taxon>
        <taxon>Lysobacterales</taxon>
        <taxon>Lysobacteraceae</taxon>
        <taxon>Luteimonas</taxon>
    </lineage>
</organism>
<keyword evidence="5" id="KW-1185">Reference proteome</keyword>
<reference evidence="5" key="1">
    <citation type="journal article" date="2019" name="Int. J. Syst. Evol. Microbiol.">
        <title>The Global Catalogue of Microorganisms (GCM) 10K type strain sequencing project: providing services to taxonomists for standard genome sequencing and annotation.</title>
        <authorList>
            <consortium name="The Broad Institute Genomics Platform"/>
            <consortium name="The Broad Institute Genome Sequencing Center for Infectious Disease"/>
            <person name="Wu L."/>
            <person name="Ma J."/>
        </authorList>
    </citation>
    <scope>NUCLEOTIDE SEQUENCE [LARGE SCALE GENOMIC DNA]</scope>
    <source>
        <strain evidence="5">KCTC 42211</strain>
    </source>
</reference>
<protein>
    <submittedName>
        <fullName evidence="4">Arsinothricin resistance N-acetyltransferase ArsN1 family B</fullName>
    </submittedName>
</protein>
<dbReference type="EMBL" id="JBHRYF010000008">
    <property type="protein sequence ID" value="MFC3660433.1"/>
    <property type="molecule type" value="Genomic_DNA"/>
</dbReference>
<accession>A0ABV7UV49</accession>
<evidence type="ECO:0000313" key="5">
    <source>
        <dbReference type="Proteomes" id="UP001595724"/>
    </source>
</evidence>
<name>A0ABV7UV49_9GAMM</name>
<comment type="caution">
    <text evidence="4">The sequence shown here is derived from an EMBL/GenBank/DDBJ whole genome shotgun (WGS) entry which is preliminary data.</text>
</comment>
<evidence type="ECO:0000259" key="3">
    <source>
        <dbReference type="PROSITE" id="PS51186"/>
    </source>
</evidence>
<dbReference type="PROSITE" id="PS51186">
    <property type="entry name" value="GNAT"/>
    <property type="match status" value="1"/>
</dbReference>
<dbReference type="CDD" id="cd04301">
    <property type="entry name" value="NAT_SF"/>
    <property type="match status" value="1"/>
</dbReference>
<evidence type="ECO:0000256" key="1">
    <source>
        <dbReference type="ARBA" id="ARBA00022679"/>
    </source>
</evidence>
<keyword evidence="2" id="KW-0012">Acyltransferase</keyword>
<dbReference type="InterPro" id="IPR016181">
    <property type="entry name" value="Acyl_CoA_acyltransferase"/>
</dbReference>
<dbReference type="Gene3D" id="3.40.630.30">
    <property type="match status" value="1"/>
</dbReference>
<proteinExistence type="predicted"/>
<evidence type="ECO:0000256" key="2">
    <source>
        <dbReference type="ARBA" id="ARBA00023315"/>
    </source>
</evidence>
<dbReference type="PANTHER" id="PTHR43072:SF23">
    <property type="entry name" value="UPF0039 PROTEIN C11D3.02C"/>
    <property type="match status" value="1"/>
</dbReference>
<gene>
    <name evidence="4" type="ORF">ACFOM9_10185</name>
</gene>
<dbReference type="NCBIfam" id="NF040504">
    <property type="entry name" value="resist_ArsN1b"/>
    <property type="match status" value="1"/>
</dbReference>
<dbReference type="SUPFAM" id="SSF55729">
    <property type="entry name" value="Acyl-CoA N-acyltransferases (Nat)"/>
    <property type="match status" value="1"/>
</dbReference>
<dbReference type="Pfam" id="PF13420">
    <property type="entry name" value="Acetyltransf_4"/>
    <property type="match status" value="1"/>
</dbReference>